<evidence type="ECO:0000313" key="5">
    <source>
        <dbReference type="Proteomes" id="UP000524535"/>
    </source>
</evidence>
<comment type="caution">
    <text evidence="2">The sequence shown here is derived from an EMBL/GenBank/DDBJ whole genome shotgun (WGS) entry which is preliminary data.</text>
</comment>
<evidence type="ECO:0000313" key="6">
    <source>
        <dbReference type="Proteomes" id="UP000576087"/>
    </source>
</evidence>
<dbReference type="Proteomes" id="UP000524535">
    <property type="component" value="Unassembled WGS sequence"/>
</dbReference>
<dbReference type="EMBL" id="JACIHM010000001">
    <property type="protein sequence ID" value="MBB4444264.1"/>
    <property type="molecule type" value="Genomic_DNA"/>
</dbReference>
<dbReference type="Proteomes" id="UP000576087">
    <property type="component" value="Unassembled WGS sequence"/>
</dbReference>
<sequence>MTDGPRLIGRKEAAAYLGIAESPFSMWVATHKMPPAIAGTRKWDRRAIDAKLDEISGLATAEKDDPYEKWMRENGGGKRSRSSSAHGTDIAVWRADKEKRRAKYKPQLGLSGKIETALIFMATHPECDTAASIPGAGQVLLDELIAAGAARLVGTEKNAFRYSLTEEGVAEAARIKKWRALSPD</sequence>
<name>A0A7W6T9U8_9HYPH</name>
<dbReference type="Proteomes" id="UP000520770">
    <property type="component" value="Unassembled WGS sequence"/>
</dbReference>
<proteinExistence type="predicted"/>
<evidence type="ECO:0000313" key="2">
    <source>
        <dbReference type="EMBL" id="MBB4409575.1"/>
    </source>
</evidence>
<evidence type="ECO:0000313" key="3">
    <source>
        <dbReference type="EMBL" id="MBB4444264.1"/>
    </source>
</evidence>
<gene>
    <name evidence="2" type="ORF">GGE31_000046</name>
    <name evidence="1" type="ORF">GGE33_001739</name>
    <name evidence="3" type="ORF">GGE35_000046</name>
</gene>
<dbReference type="RefSeq" id="WP_246435759.1">
    <property type="nucleotide sequence ID" value="NZ_JACIGW010000001.1"/>
</dbReference>
<keyword evidence="5" id="KW-1185">Reference proteome</keyword>
<protein>
    <submittedName>
        <fullName evidence="2">Uncharacterized protein</fullName>
    </submittedName>
</protein>
<evidence type="ECO:0000313" key="4">
    <source>
        <dbReference type="Proteomes" id="UP000520770"/>
    </source>
</evidence>
<evidence type="ECO:0000313" key="1">
    <source>
        <dbReference type="EMBL" id="MBB4348031.1"/>
    </source>
</evidence>
<dbReference type="AlphaFoldDB" id="A0A7W6T9U8"/>
<organism evidence="2 5">
    <name type="scientific">Aliirhizobium cellulosilyticum</name>
    <dbReference type="NCBI Taxonomy" id="393664"/>
    <lineage>
        <taxon>Bacteria</taxon>
        <taxon>Pseudomonadati</taxon>
        <taxon>Pseudomonadota</taxon>
        <taxon>Alphaproteobacteria</taxon>
        <taxon>Hyphomicrobiales</taxon>
        <taxon>Rhizobiaceae</taxon>
        <taxon>Aliirhizobium</taxon>
    </lineage>
</organism>
<dbReference type="EMBL" id="JACIGY010000001">
    <property type="protein sequence ID" value="MBB4409575.1"/>
    <property type="molecule type" value="Genomic_DNA"/>
</dbReference>
<accession>A0A7W6T9U8</accession>
<dbReference type="EMBL" id="JACIGW010000001">
    <property type="protein sequence ID" value="MBB4348031.1"/>
    <property type="molecule type" value="Genomic_DNA"/>
</dbReference>
<reference evidence="4 5" key="1">
    <citation type="submission" date="2020-08" db="EMBL/GenBank/DDBJ databases">
        <title>Genomic Encyclopedia of Type Strains, Phase IV (KMG-V): Genome sequencing to study the core and pangenomes of soil and plant-associated prokaryotes.</title>
        <authorList>
            <person name="Whitman W."/>
        </authorList>
    </citation>
    <scope>NUCLEOTIDE SEQUENCE [LARGE SCALE GENOMIC DNA]</scope>
    <source>
        <strain evidence="2 5">SEMIA 444</strain>
        <strain evidence="1 4">SEMIA 448</strain>
        <strain evidence="3 6">SEMIA 452</strain>
    </source>
</reference>